<dbReference type="PaxDb" id="2903-EOD12359"/>
<feature type="compositionally biased region" description="Low complexity" evidence="1">
    <location>
        <begin position="37"/>
        <end position="58"/>
    </location>
</feature>
<name>A0A0D3IM74_EMIH1</name>
<dbReference type="HOGENOM" id="CLU_1438006_0_0_1"/>
<keyword evidence="3" id="KW-1185">Reference proteome</keyword>
<sequence length="189" mass="18769">MPHPVGHAAKAVPRGGGGAAVASRRAATASKAIRLAPVAAASASSASPASRGRSPSVSNQHDERPSAHASSHALSWRTKAAKLLRRPGEGAAGDGAREQPGEERPEGGRAGGRAGAGTSDTGRGSSPRAGSEEGLSAAKQTPLLDVTAAPGAGRCAPDPRPLSHPSDPPCAAHPARILWAPERGGILPE</sequence>
<evidence type="ECO:0000256" key="1">
    <source>
        <dbReference type="SAM" id="MobiDB-lite"/>
    </source>
</evidence>
<dbReference type="EnsemblProtists" id="EOD12359">
    <property type="protein sequence ID" value="EOD12359"/>
    <property type="gene ID" value="EMIHUDRAFT_357351"/>
</dbReference>
<evidence type="ECO:0000313" key="2">
    <source>
        <dbReference type="EnsemblProtists" id="EOD12359"/>
    </source>
</evidence>
<dbReference type="AlphaFoldDB" id="A0A0D3IM74"/>
<dbReference type="Proteomes" id="UP000013827">
    <property type="component" value="Unassembled WGS sequence"/>
</dbReference>
<feature type="compositionally biased region" description="Pro residues" evidence="1">
    <location>
        <begin position="158"/>
        <end position="168"/>
    </location>
</feature>
<proteinExistence type="predicted"/>
<reference evidence="2" key="2">
    <citation type="submission" date="2024-10" db="UniProtKB">
        <authorList>
            <consortium name="EnsemblProtists"/>
        </authorList>
    </citation>
    <scope>IDENTIFICATION</scope>
</reference>
<accession>A0A0D3IM74</accession>
<reference evidence="3" key="1">
    <citation type="journal article" date="2013" name="Nature">
        <title>Pan genome of the phytoplankton Emiliania underpins its global distribution.</title>
        <authorList>
            <person name="Read B.A."/>
            <person name="Kegel J."/>
            <person name="Klute M.J."/>
            <person name="Kuo A."/>
            <person name="Lefebvre S.C."/>
            <person name="Maumus F."/>
            <person name="Mayer C."/>
            <person name="Miller J."/>
            <person name="Monier A."/>
            <person name="Salamov A."/>
            <person name="Young J."/>
            <person name="Aguilar M."/>
            <person name="Claverie J.M."/>
            <person name="Frickenhaus S."/>
            <person name="Gonzalez K."/>
            <person name="Herman E.K."/>
            <person name="Lin Y.C."/>
            <person name="Napier J."/>
            <person name="Ogata H."/>
            <person name="Sarno A.F."/>
            <person name="Shmutz J."/>
            <person name="Schroeder D."/>
            <person name="de Vargas C."/>
            <person name="Verret F."/>
            <person name="von Dassow P."/>
            <person name="Valentin K."/>
            <person name="Van de Peer Y."/>
            <person name="Wheeler G."/>
            <person name="Dacks J.B."/>
            <person name="Delwiche C.F."/>
            <person name="Dyhrman S.T."/>
            <person name="Glockner G."/>
            <person name="John U."/>
            <person name="Richards T."/>
            <person name="Worden A.Z."/>
            <person name="Zhang X."/>
            <person name="Grigoriev I.V."/>
            <person name="Allen A.E."/>
            <person name="Bidle K."/>
            <person name="Borodovsky M."/>
            <person name="Bowler C."/>
            <person name="Brownlee C."/>
            <person name="Cock J.M."/>
            <person name="Elias M."/>
            <person name="Gladyshev V.N."/>
            <person name="Groth M."/>
            <person name="Guda C."/>
            <person name="Hadaegh A."/>
            <person name="Iglesias-Rodriguez M.D."/>
            <person name="Jenkins J."/>
            <person name="Jones B.M."/>
            <person name="Lawson T."/>
            <person name="Leese F."/>
            <person name="Lindquist E."/>
            <person name="Lobanov A."/>
            <person name="Lomsadze A."/>
            <person name="Malik S.B."/>
            <person name="Marsh M.E."/>
            <person name="Mackinder L."/>
            <person name="Mock T."/>
            <person name="Mueller-Roeber B."/>
            <person name="Pagarete A."/>
            <person name="Parker M."/>
            <person name="Probert I."/>
            <person name="Quesneville H."/>
            <person name="Raines C."/>
            <person name="Rensing S.A."/>
            <person name="Riano-Pachon D.M."/>
            <person name="Richier S."/>
            <person name="Rokitta S."/>
            <person name="Shiraiwa Y."/>
            <person name="Soanes D.M."/>
            <person name="van der Giezen M."/>
            <person name="Wahlund T.M."/>
            <person name="Williams B."/>
            <person name="Wilson W."/>
            <person name="Wolfe G."/>
            <person name="Wurch L.L."/>
        </authorList>
    </citation>
    <scope>NUCLEOTIDE SEQUENCE</scope>
</reference>
<evidence type="ECO:0000313" key="3">
    <source>
        <dbReference type="Proteomes" id="UP000013827"/>
    </source>
</evidence>
<dbReference type="GeneID" id="17258544"/>
<protein>
    <submittedName>
        <fullName evidence="2">Uncharacterized protein</fullName>
    </submittedName>
</protein>
<organism evidence="2 3">
    <name type="scientific">Emiliania huxleyi (strain CCMP1516)</name>
    <dbReference type="NCBI Taxonomy" id="280463"/>
    <lineage>
        <taxon>Eukaryota</taxon>
        <taxon>Haptista</taxon>
        <taxon>Haptophyta</taxon>
        <taxon>Prymnesiophyceae</taxon>
        <taxon>Isochrysidales</taxon>
        <taxon>Noelaerhabdaceae</taxon>
        <taxon>Emiliania</taxon>
    </lineage>
</organism>
<dbReference type="RefSeq" id="XP_005764788.1">
    <property type="nucleotide sequence ID" value="XM_005764731.1"/>
</dbReference>
<dbReference type="KEGG" id="ehx:EMIHUDRAFT_357351"/>
<feature type="region of interest" description="Disordered" evidence="1">
    <location>
        <begin position="37"/>
        <end position="173"/>
    </location>
</feature>
<feature type="compositionally biased region" description="Basic and acidic residues" evidence="1">
    <location>
        <begin position="95"/>
        <end position="107"/>
    </location>
</feature>